<sequence length="213" mass="23517">MTELTISEQQDDRPRRAGEAEVVRAGVRRYLRGEAIDMSELAAELGVGRATLYRRIGNRDRLLGMVLADRTEHSFRTAERRVRGLTGTRRILVLMHEFMAEVLQAEPLKAFVQREPLLFIRLATSMGPIETRAAALMGEVMAEEAAAGHFVPGLPIPMLAEATVRLCDAYMYADLLGGPPRDIRTAVDVAALLLEQNGQRTSHLDGAPKRSAV</sequence>
<dbReference type="EMBL" id="BMDZ01000080">
    <property type="protein sequence ID" value="GGB58677.1"/>
    <property type="molecule type" value="Genomic_DNA"/>
</dbReference>
<dbReference type="Proteomes" id="UP000603352">
    <property type="component" value="Unassembled WGS sequence"/>
</dbReference>
<keyword evidence="3" id="KW-1185">Reference proteome</keyword>
<evidence type="ECO:0000259" key="1">
    <source>
        <dbReference type="Pfam" id="PF18598"/>
    </source>
</evidence>
<comment type="caution">
    <text evidence="2">The sequence shown here is derived from an EMBL/GenBank/DDBJ whole genome shotgun (WGS) entry which is preliminary data.</text>
</comment>
<dbReference type="SUPFAM" id="SSF46689">
    <property type="entry name" value="Homeodomain-like"/>
    <property type="match status" value="1"/>
</dbReference>
<dbReference type="RefSeq" id="WP_188582037.1">
    <property type="nucleotide sequence ID" value="NZ_BMDZ01000080.1"/>
</dbReference>
<dbReference type="Gene3D" id="1.10.357.10">
    <property type="entry name" value="Tetracycline Repressor, domain 2"/>
    <property type="match status" value="1"/>
</dbReference>
<protein>
    <recommendedName>
        <fullName evidence="1">QsdR TetR regulatory C-terminal domain-containing protein</fullName>
    </recommendedName>
</protein>
<reference evidence="3" key="1">
    <citation type="journal article" date="2019" name="Int. J. Syst. Evol. Microbiol.">
        <title>The Global Catalogue of Microorganisms (GCM) 10K type strain sequencing project: providing services to taxonomists for standard genome sequencing and annotation.</title>
        <authorList>
            <consortium name="The Broad Institute Genomics Platform"/>
            <consortium name="The Broad Institute Genome Sequencing Center for Infectious Disease"/>
            <person name="Wu L."/>
            <person name="Ma J."/>
        </authorList>
    </citation>
    <scope>NUCLEOTIDE SEQUENCE [LARGE SCALE GENOMIC DNA]</scope>
    <source>
        <strain evidence="3">CGMCC 1.10188</strain>
    </source>
</reference>
<evidence type="ECO:0000313" key="2">
    <source>
        <dbReference type="EMBL" id="GGB58677.1"/>
    </source>
</evidence>
<feature type="domain" description="QsdR TetR regulatory C-terminal" evidence="1">
    <location>
        <begin position="86"/>
        <end position="194"/>
    </location>
</feature>
<organism evidence="2 3">
    <name type="scientific">Tistrella bauzanensis</name>
    <dbReference type="NCBI Taxonomy" id="657419"/>
    <lineage>
        <taxon>Bacteria</taxon>
        <taxon>Pseudomonadati</taxon>
        <taxon>Pseudomonadota</taxon>
        <taxon>Alphaproteobacteria</taxon>
        <taxon>Geminicoccales</taxon>
        <taxon>Geminicoccaceae</taxon>
        <taxon>Tistrella</taxon>
    </lineage>
</organism>
<dbReference type="Pfam" id="PF18598">
    <property type="entry name" value="TetR_C_36"/>
    <property type="match status" value="1"/>
</dbReference>
<gene>
    <name evidence="2" type="ORF">GCM10011505_44370</name>
</gene>
<accession>A0ABQ1J2Z7</accession>
<dbReference type="InterPro" id="IPR009057">
    <property type="entry name" value="Homeodomain-like_sf"/>
</dbReference>
<proteinExistence type="predicted"/>
<name>A0ABQ1J2Z7_9PROT</name>
<evidence type="ECO:0000313" key="3">
    <source>
        <dbReference type="Proteomes" id="UP000603352"/>
    </source>
</evidence>
<dbReference type="InterPro" id="IPR041485">
    <property type="entry name" value="TetR_C_36"/>
</dbReference>